<gene>
    <name evidence="1" type="ORF">N0V89_001077</name>
</gene>
<evidence type="ECO:0000313" key="2">
    <source>
        <dbReference type="Proteomes" id="UP001140513"/>
    </source>
</evidence>
<dbReference type="Proteomes" id="UP001140513">
    <property type="component" value="Unassembled WGS sequence"/>
</dbReference>
<comment type="caution">
    <text evidence="1">The sequence shown here is derived from an EMBL/GenBank/DDBJ whole genome shotgun (WGS) entry which is preliminary data.</text>
</comment>
<dbReference type="GeneID" id="80904607"/>
<dbReference type="AlphaFoldDB" id="A0A9W9CGD1"/>
<organism evidence="1 2">
    <name type="scientific">Didymosphaeria variabile</name>
    <dbReference type="NCBI Taxonomy" id="1932322"/>
    <lineage>
        <taxon>Eukaryota</taxon>
        <taxon>Fungi</taxon>
        <taxon>Dikarya</taxon>
        <taxon>Ascomycota</taxon>
        <taxon>Pezizomycotina</taxon>
        <taxon>Dothideomycetes</taxon>
        <taxon>Pleosporomycetidae</taxon>
        <taxon>Pleosporales</taxon>
        <taxon>Massarineae</taxon>
        <taxon>Didymosphaeriaceae</taxon>
        <taxon>Didymosphaeria</taxon>
    </lineage>
</organism>
<dbReference type="EMBL" id="JAPEUX010000001">
    <property type="protein sequence ID" value="KAJ4360512.1"/>
    <property type="molecule type" value="Genomic_DNA"/>
</dbReference>
<reference evidence="1" key="1">
    <citation type="submission" date="2022-10" db="EMBL/GenBank/DDBJ databases">
        <title>Tapping the CABI collections for fungal endophytes: first genome assemblies for Collariella, Neodidymelliopsis, Ascochyta clinopodiicola, Didymella pomorum, Didymosphaeria variabile, Neocosmospora piperis and Neocucurbitaria cava.</title>
        <authorList>
            <person name="Hill R."/>
        </authorList>
    </citation>
    <scope>NUCLEOTIDE SEQUENCE</scope>
    <source>
        <strain evidence="1">IMI 356815</strain>
    </source>
</reference>
<proteinExistence type="predicted"/>
<protein>
    <submittedName>
        <fullName evidence="1">Uncharacterized protein</fullName>
    </submittedName>
</protein>
<evidence type="ECO:0000313" key="1">
    <source>
        <dbReference type="EMBL" id="KAJ4360512.1"/>
    </source>
</evidence>
<keyword evidence="2" id="KW-1185">Reference proteome</keyword>
<name>A0A9W9CGD1_9PLEO</name>
<dbReference type="RefSeq" id="XP_056076714.1">
    <property type="nucleotide sequence ID" value="XM_056209892.1"/>
</dbReference>
<accession>A0A9W9CGD1</accession>
<sequence>MATSKDLLLDTEVALRPPSTVPLPILNLRQIFDELVKPRGITSEVFLRMLVAGSEKWWNVPEHDFPAHFRLAFARCRYRKP</sequence>